<organism evidence="1 2">
    <name type="scientific">Ventosimonas gracilis</name>
    <dbReference type="NCBI Taxonomy" id="1680762"/>
    <lineage>
        <taxon>Bacteria</taxon>
        <taxon>Pseudomonadati</taxon>
        <taxon>Pseudomonadota</taxon>
        <taxon>Gammaproteobacteria</taxon>
        <taxon>Pseudomonadales</taxon>
        <taxon>Ventosimonadaceae</taxon>
        <taxon>Ventosimonas</taxon>
    </lineage>
</organism>
<protein>
    <recommendedName>
        <fullName evidence="3">Histidine kinase</fullName>
    </recommendedName>
</protein>
<dbReference type="Pfam" id="PF22673">
    <property type="entry name" value="MCP-like_PDC_1"/>
    <property type="match status" value="1"/>
</dbReference>
<name>A0A139SVL8_9GAMM</name>
<dbReference type="EMBL" id="LSZO01000109">
    <property type="protein sequence ID" value="KXU38645.1"/>
    <property type="molecule type" value="Genomic_DNA"/>
</dbReference>
<dbReference type="Gene3D" id="3.30.450.20">
    <property type="entry name" value="PAS domain"/>
    <property type="match status" value="1"/>
</dbReference>
<dbReference type="CDD" id="cd12913">
    <property type="entry name" value="PDC1_MCP_like"/>
    <property type="match status" value="1"/>
</dbReference>
<evidence type="ECO:0008006" key="3">
    <source>
        <dbReference type="Google" id="ProtNLM"/>
    </source>
</evidence>
<reference evidence="1 2" key="1">
    <citation type="submission" date="2016-02" db="EMBL/GenBank/DDBJ databases">
        <authorList>
            <person name="Wen L."/>
            <person name="He K."/>
            <person name="Yang H."/>
        </authorList>
    </citation>
    <scope>NUCLEOTIDE SEQUENCE [LARGE SCALE GENOMIC DNA]</scope>
    <source>
        <strain evidence="1 2">CV58</strain>
    </source>
</reference>
<dbReference type="RefSeq" id="WP_068388827.1">
    <property type="nucleotide sequence ID" value="NZ_LSZO01000109.1"/>
</dbReference>
<accession>A0A139SVL8</accession>
<dbReference type="Proteomes" id="UP000072660">
    <property type="component" value="Unassembled WGS sequence"/>
</dbReference>
<evidence type="ECO:0000313" key="1">
    <source>
        <dbReference type="EMBL" id="KXU38645.1"/>
    </source>
</evidence>
<dbReference type="OrthoDB" id="8687362at2"/>
<comment type="caution">
    <text evidence="1">The sequence shown here is derived from an EMBL/GenBank/DDBJ whole genome shotgun (WGS) entry which is preliminary data.</text>
</comment>
<keyword evidence="2" id="KW-1185">Reference proteome</keyword>
<proteinExistence type="predicted"/>
<dbReference type="AlphaFoldDB" id="A0A139SVL8"/>
<sequence>MATQPQIVEQPEQDPLLRCAERINASISGVFSRIDRLSQATLQIWRGLQSAPKARDMVAGVRPLIDKTLRDAGGLLQGGGIILEPGTLQDKEMYAEWRCLNQAGRITQLALSFNRKSESYYDYRNMPWFTRPQQSGRSGITGPYIDLYGQDMNILTFTSPLHLDGRFIGIAGIDIISSRFEAVLIAHLVRLPHEALIISEEDRVIAANSARFVAGELFAQAGFHGGQSRRIEIGEGRARWELIEYAK</sequence>
<evidence type="ECO:0000313" key="2">
    <source>
        <dbReference type="Proteomes" id="UP000072660"/>
    </source>
</evidence>
<gene>
    <name evidence="1" type="ORF">AXE65_12615</name>
</gene>